<dbReference type="InterPro" id="IPR050466">
    <property type="entry name" value="Carboxylest/Gibb_receptor"/>
</dbReference>
<organism evidence="2 3">
    <name type="scientific">Setaria italica</name>
    <name type="common">Foxtail millet</name>
    <name type="synonym">Panicum italicum</name>
    <dbReference type="NCBI Taxonomy" id="4555"/>
    <lineage>
        <taxon>Eukaryota</taxon>
        <taxon>Viridiplantae</taxon>
        <taxon>Streptophyta</taxon>
        <taxon>Embryophyta</taxon>
        <taxon>Tracheophyta</taxon>
        <taxon>Spermatophyta</taxon>
        <taxon>Magnoliopsida</taxon>
        <taxon>Liliopsida</taxon>
        <taxon>Poales</taxon>
        <taxon>Poaceae</taxon>
        <taxon>PACMAD clade</taxon>
        <taxon>Panicoideae</taxon>
        <taxon>Panicodae</taxon>
        <taxon>Paniceae</taxon>
        <taxon>Cenchrinae</taxon>
        <taxon>Setaria</taxon>
    </lineage>
</organism>
<dbReference type="Proteomes" id="UP000004995">
    <property type="component" value="Unassembled WGS sequence"/>
</dbReference>
<dbReference type="OMA" id="TGEKDWA"/>
<protein>
    <recommendedName>
        <fullName evidence="1">Alpha/beta hydrolase fold-3 domain-containing protein</fullName>
    </recommendedName>
</protein>
<proteinExistence type="predicted"/>
<dbReference type="GO" id="GO:0016787">
    <property type="term" value="F:hydrolase activity"/>
    <property type="evidence" value="ECO:0007669"/>
    <property type="project" value="InterPro"/>
</dbReference>
<feature type="domain" description="Alpha/beta hydrolase fold-3" evidence="1">
    <location>
        <begin position="80"/>
        <end position="211"/>
    </location>
</feature>
<dbReference type="PANTHER" id="PTHR23024:SF496">
    <property type="entry name" value="ALPHA_BETA HYDROLASE FOLD-3 DOMAIN-CONTAINING PROTEIN"/>
    <property type="match status" value="1"/>
</dbReference>
<dbReference type="SUPFAM" id="SSF53474">
    <property type="entry name" value="alpha/beta-Hydrolases"/>
    <property type="match status" value="1"/>
</dbReference>
<dbReference type="eggNOG" id="KOG1515">
    <property type="taxonomic scope" value="Eukaryota"/>
</dbReference>
<dbReference type="InterPro" id="IPR029058">
    <property type="entry name" value="AB_hydrolase_fold"/>
</dbReference>
<dbReference type="Gene3D" id="3.40.50.1820">
    <property type="entry name" value="alpha/beta hydrolase"/>
    <property type="match status" value="1"/>
</dbReference>
<dbReference type="InterPro" id="IPR013094">
    <property type="entry name" value="AB_hydrolase_3"/>
</dbReference>
<dbReference type="Pfam" id="PF07859">
    <property type="entry name" value="Abhydrolase_3"/>
    <property type="match status" value="1"/>
</dbReference>
<dbReference type="PANTHER" id="PTHR23024">
    <property type="entry name" value="ARYLACETAMIDE DEACETYLASE"/>
    <property type="match status" value="1"/>
</dbReference>
<sequence>MEFHADEVVIGCDAFRIYRSGKMDRLHLHLPARVPAGLDPATGVTSKDVVLDASTGLSARLFLPTSRGARGSSSEKLPILVFFHGGAFLIESAVSPLYHGYVASLAAAAGVLAVSVEYRLAPEHPVPAAYDDAWGALQWAASARDEWIAEHGDVARLFLAGDSAGGNMVHNVLVKLASSSHPAAPRIEGAILLHPWFGGNTPVEGEDATKAKEMAMIWEFRSLRCERMLVCAGEKDWAAARDLAYYAGVAASAWPGSTAWFESEGEGHVFFLEKPECTKARELMDRIVTFVHGYQAPSLSAARNGDSFEV</sequence>
<dbReference type="EnsemblPlants" id="KQL24823">
    <property type="protein sequence ID" value="KQL24823"/>
    <property type="gene ID" value="SETIT_030607mg"/>
</dbReference>
<reference evidence="3" key="1">
    <citation type="journal article" date="2012" name="Nat. Biotechnol.">
        <title>Reference genome sequence of the model plant Setaria.</title>
        <authorList>
            <person name="Bennetzen J.L."/>
            <person name="Schmutz J."/>
            <person name="Wang H."/>
            <person name="Percifield R."/>
            <person name="Hawkins J."/>
            <person name="Pontaroli A.C."/>
            <person name="Estep M."/>
            <person name="Feng L."/>
            <person name="Vaughn J.N."/>
            <person name="Grimwood J."/>
            <person name="Jenkins J."/>
            <person name="Barry K."/>
            <person name="Lindquist E."/>
            <person name="Hellsten U."/>
            <person name="Deshpande S."/>
            <person name="Wang X."/>
            <person name="Wu X."/>
            <person name="Mitros T."/>
            <person name="Triplett J."/>
            <person name="Yang X."/>
            <person name="Ye C.Y."/>
            <person name="Mauro-Herrera M."/>
            <person name="Wang L."/>
            <person name="Li P."/>
            <person name="Sharma M."/>
            <person name="Sharma R."/>
            <person name="Ronald P.C."/>
            <person name="Panaud O."/>
            <person name="Kellogg E.A."/>
            <person name="Brutnell T.P."/>
            <person name="Doust A.N."/>
            <person name="Tuskan G.A."/>
            <person name="Rokhsar D."/>
            <person name="Devos K.M."/>
        </authorList>
    </citation>
    <scope>NUCLEOTIDE SEQUENCE [LARGE SCALE GENOMIC DNA]</scope>
    <source>
        <strain evidence="3">cv. Yugu1</strain>
    </source>
</reference>
<evidence type="ECO:0000313" key="3">
    <source>
        <dbReference type="Proteomes" id="UP000004995"/>
    </source>
</evidence>
<evidence type="ECO:0000259" key="1">
    <source>
        <dbReference type="Pfam" id="PF07859"/>
    </source>
</evidence>
<dbReference type="AlphaFoldDB" id="K3ZVH6"/>
<name>K3ZVH6_SETIT</name>
<evidence type="ECO:0000313" key="2">
    <source>
        <dbReference type="EnsemblPlants" id="KQL24823"/>
    </source>
</evidence>
<reference evidence="2" key="2">
    <citation type="submission" date="2018-08" db="UniProtKB">
        <authorList>
            <consortium name="EnsemblPlants"/>
        </authorList>
    </citation>
    <scope>IDENTIFICATION</scope>
    <source>
        <strain evidence="2">Yugu1</strain>
    </source>
</reference>
<dbReference type="Gramene" id="KQL24823">
    <property type="protein sequence ID" value="KQL24823"/>
    <property type="gene ID" value="SETIT_030607mg"/>
</dbReference>
<dbReference type="InParanoid" id="K3ZVH6"/>
<dbReference type="HOGENOM" id="CLU_012494_22_0_1"/>
<keyword evidence="3" id="KW-1185">Reference proteome</keyword>
<dbReference type="EMBL" id="AGNK02001130">
    <property type="status" value="NOT_ANNOTATED_CDS"/>
    <property type="molecule type" value="Genomic_DNA"/>
</dbReference>
<accession>K3ZVH6</accession>